<proteinExistence type="predicted"/>
<protein>
    <submittedName>
        <fullName evidence="2">Uncharacterized protein</fullName>
    </submittedName>
</protein>
<keyword evidence="1" id="KW-0812">Transmembrane</keyword>
<organism evidence="2">
    <name type="scientific">viral metagenome</name>
    <dbReference type="NCBI Taxonomy" id="1070528"/>
    <lineage>
        <taxon>unclassified sequences</taxon>
        <taxon>metagenomes</taxon>
        <taxon>organismal metagenomes</taxon>
    </lineage>
</organism>
<name>A0A6C0B4J3_9ZZZZ</name>
<evidence type="ECO:0000256" key="1">
    <source>
        <dbReference type="SAM" id="Phobius"/>
    </source>
</evidence>
<dbReference type="EMBL" id="MN739078">
    <property type="protein sequence ID" value="QHS87135.1"/>
    <property type="molecule type" value="Genomic_DNA"/>
</dbReference>
<accession>A0A6C0B4J3</accession>
<sequence length="126" mass="13221">MKDKTSIVLAVGAAAFAIAVISRFFLTGSVMREPFMQQDIGAPVGTDNEGVYSGIDISNGNSWSQSTAPTPLKGYEAANDNELFAFQNSPFKPECCPTSITAAGGCLCMSEQDGKALAYRGGNRVA</sequence>
<keyword evidence="1" id="KW-1133">Transmembrane helix</keyword>
<evidence type="ECO:0000313" key="2">
    <source>
        <dbReference type="EMBL" id="QHS87135.1"/>
    </source>
</evidence>
<keyword evidence="1" id="KW-0472">Membrane</keyword>
<feature type="transmembrane region" description="Helical" evidence="1">
    <location>
        <begin position="6"/>
        <end position="26"/>
    </location>
</feature>
<dbReference type="AlphaFoldDB" id="A0A6C0B4J3"/>
<reference evidence="2" key="1">
    <citation type="journal article" date="2020" name="Nature">
        <title>Giant virus diversity and host interactions through global metagenomics.</title>
        <authorList>
            <person name="Schulz F."/>
            <person name="Roux S."/>
            <person name="Paez-Espino D."/>
            <person name="Jungbluth S."/>
            <person name="Walsh D.A."/>
            <person name="Denef V.J."/>
            <person name="McMahon K.D."/>
            <person name="Konstantinidis K.T."/>
            <person name="Eloe-Fadrosh E.A."/>
            <person name="Kyrpides N.C."/>
            <person name="Woyke T."/>
        </authorList>
    </citation>
    <scope>NUCLEOTIDE SEQUENCE</scope>
    <source>
        <strain evidence="2">GVMAG-M-3300009684-20</strain>
    </source>
</reference>